<dbReference type="InterPro" id="IPR050265">
    <property type="entry name" value="Fe/Mn_Superoxide_Dismutase"/>
</dbReference>
<dbReference type="FunFam" id="3.55.40.20:FF:000003">
    <property type="entry name" value="Superoxide dismutase [Mn], mitochondrial"/>
    <property type="match status" value="1"/>
</dbReference>
<comment type="subcellular location">
    <subcellularLocation>
        <location evidence="3">Mitochondrion</location>
    </subcellularLocation>
</comment>
<dbReference type="InterPro" id="IPR036324">
    <property type="entry name" value="Mn/Fe_SOD_N_sf"/>
</dbReference>
<dbReference type="AlphaFoldDB" id="D3JCC4"/>
<dbReference type="Pfam" id="PF02777">
    <property type="entry name" value="Sod_Fe_C"/>
    <property type="match status" value="1"/>
</dbReference>
<keyword evidence="9" id="KW-0496">Mitochondrion</keyword>
<feature type="binding site" evidence="12">
    <location>
        <position position="53"/>
    </location>
    <ligand>
        <name>Mn(2+)</name>
        <dbReference type="ChEBI" id="CHEBI:29035"/>
    </ligand>
</feature>
<evidence type="ECO:0000256" key="13">
    <source>
        <dbReference type="RuleBase" id="RU000414"/>
    </source>
</evidence>
<dbReference type="InterPro" id="IPR019832">
    <property type="entry name" value="Mn/Fe_SOD_C"/>
</dbReference>
<comment type="cofactor">
    <cofactor evidence="1">
        <name>Mn(2+)</name>
        <dbReference type="ChEBI" id="CHEBI:29035"/>
    </cofactor>
</comment>
<feature type="domain" description="Manganese/iron superoxide dismutase C-terminal" evidence="15">
    <location>
        <begin position="116"/>
        <end position="219"/>
    </location>
</feature>
<dbReference type="PANTHER" id="PTHR11404">
    <property type="entry name" value="SUPEROXIDE DISMUTASE 2"/>
    <property type="match status" value="1"/>
</dbReference>
<dbReference type="Gene3D" id="1.10.287.990">
    <property type="entry name" value="Fe,Mn superoxide dismutase (SOD) domain"/>
    <property type="match status" value="1"/>
</dbReference>
<dbReference type="InterPro" id="IPR036314">
    <property type="entry name" value="SOD_C_sf"/>
</dbReference>
<reference evidence="16" key="1">
    <citation type="submission" date="2009-10" db="EMBL/GenBank/DDBJ databases">
        <title>Cloning and molecular characterization and expression of Mn-superoxide dismutases and mRNA expression during metal exposure and temperatures stress of Mn-superoxide dismutases in Phascolosoma esculenta.</title>
        <authorList>
            <person name="He J.J."/>
            <person name="Li T.M."/>
            <person name="Su X.R."/>
            <person name="Wang M.Q."/>
        </authorList>
    </citation>
    <scope>NUCLEOTIDE SEQUENCE</scope>
</reference>
<evidence type="ECO:0000256" key="8">
    <source>
        <dbReference type="ARBA" id="ARBA00023002"/>
    </source>
</evidence>
<dbReference type="SUPFAM" id="SSF46609">
    <property type="entry name" value="Fe,Mn superoxide dismutase (SOD), N-terminal domain"/>
    <property type="match status" value="1"/>
</dbReference>
<evidence type="ECO:0000256" key="11">
    <source>
        <dbReference type="ARBA" id="ARBA00049204"/>
    </source>
</evidence>
<feature type="binding site" evidence="12">
    <location>
        <position position="186"/>
    </location>
    <ligand>
        <name>Mn(2+)</name>
        <dbReference type="ChEBI" id="CHEBI:29035"/>
    </ligand>
</feature>
<dbReference type="GO" id="GO:0030145">
    <property type="term" value="F:manganese ion binding"/>
    <property type="evidence" value="ECO:0007669"/>
    <property type="project" value="TreeGrafter"/>
</dbReference>
<dbReference type="Pfam" id="PF00081">
    <property type="entry name" value="Sod_Fe_N"/>
    <property type="match status" value="1"/>
</dbReference>
<dbReference type="InterPro" id="IPR019833">
    <property type="entry name" value="Mn/Fe_SOD_BS"/>
</dbReference>
<dbReference type="SUPFAM" id="SSF54719">
    <property type="entry name" value="Fe,Mn superoxide dismutase (SOD), C-terminal domain"/>
    <property type="match status" value="1"/>
</dbReference>
<comment type="function">
    <text evidence="13">Destroys radicals which are normally produced within the cells and which are toxic to biological systems.</text>
</comment>
<evidence type="ECO:0000256" key="4">
    <source>
        <dbReference type="ARBA" id="ARBA00008714"/>
    </source>
</evidence>
<evidence type="ECO:0000256" key="2">
    <source>
        <dbReference type="ARBA" id="ARBA00002170"/>
    </source>
</evidence>
<dbReference type="GO" id="GO:0005739">
    <property type="term" value="C:mitochondrion"/>
    <property type="evidence" value="ECO:0007669"/>
    <property type="project" value="UniProtKB-SubCell"/>
</dbReference>
<evidence type="ECO:0000256" key="12">
    <source>
        <dbReference type="PIRSR" id="PIRSR000349-1"/>
    </source>
</evidence>
<feature type="binding site" evidence="12">
    <location>
        <position position="101"/>
    </location>
    <ligand>
        <name>Mn(2+)</name>
        <dbReference type="ChEBI" id="CHEBI:29035"/>
    </ligand>
</feature>
<sequence>MLSAVSASVAESILPKTGALGTLVARLKHTLPDLPYDYNALEPYISADIMKLHHQKHHQTYVNNLNAAEEQLAEAMHKDNINQIIKLQPVLKFNGGGHINHSIFWEVLSPNGGGEPTGDLMHIITRDFGSFDRMKEELTNVTVAIQGSGWGWLGYNPNSFRLRVAALPNQDPLQPTTGLIPLFGIDVWEHAYYLQYKNVRPDYVKAIWNIVNWNAVSERLAAAKQCS</sequence>
<dbReference type="PIRSF" id="PIRSF000349">
    <property type="entry name" value="SODismutase"/>
    <property type="match status" value="1"/>
</dbReference>
<dbReference type="PRINTS" id="PR01703">
    <property type="entry name" value="MNSODISMTASE"/>
</dbReference>
<evidence type="ECO:0000256" key="9">
    <source>
        <dbReference type="ARBA" id="ARBA00023128"/>
    </source>
</evidence>
<feature type="domain" description="Manganese/iron superoxide dismutase N-terminal" evidence="14">
    <location>
        <begin position="28"/>
        <end position="109"/>
    </location>
</feature>
<dbReference type="InterPro" id="IPR019831">
    <property type="entry name" value="Mn/Fe_SOD_N"/>
</dbReference>
<evidence type="ECO:0000259" key="14">
    <source>
        <dbReference type="Pfam" id="PF00081"/>
    </source>
</evidence>
<comment type="similarity">
    <text evidence="4 13">Belongs to the iron/manganese superoxide dismutase family.</text>
</comment>
<evidence type="ECO:0000256" key="5">
    <source>
        <dbReference type="ARBA" id="ARBA00011881"/>
    </source>
</evidence>
<reference evidence="16" key="2">
    <citation type="journal article" date="2011" name="Comp. Biochem. Physiol. B, Biochem. Mol. Biol.">
        <title>A manganese superoxide dismutase in blood clam Tegillarca granosa: Molecular cloning, tissue distribution and expression analysis.</title>
        <authorList>
            <person name="Li C."/>
            <person name="He J."/>
            <person name="Su X."/>
            <person name="Li T."/>
        </authorList>
    </citation>
    <scope>NUCLEOTIDE SEQUENCE</scope>
</reference>
<evidence type="ECO:0000259" key="15">
    <source>
        <dbReference type="Pfam" id="PF02777"/>
    </source>
</evidence>
<feature type="binding site" evidence="12">
    <location>
        <position position="190"/>
    </location>
    <ligand>
        <name>Mn(2+)</name>
        <dbReference type="ChEBI" id="CHEBI:29035"/>
    </ligand>
</feature>
<dbReference type="FunFam" id="1.10.287.990:FF:000001">
    <property type="entry name" value="Superoxide dismutase"/>
    <property type="match status" value="1"/>
</dbReference>
<comment type="catalytic activity">
    <reaction evidence="11 13">
        <text>2 superoxide + 2 H(+) = H2O2 + O2</text>
        <dbReference type="Rhea" id="RHEA:20696"/>
        <dbReference type="ChEBI" id="CHEBI:15378"/>
        <dbReference type="ChEBI" id="CHEBI:15379"/>
        <dbReference type="ChEBI" id="CHEBI:16240"/>
        <dbReference type="ChEBI" id="CHEBI:18421"/>
        <dbReference type="EC" id="1.15.1.1"/>
    </reaction>
</comment>
<evidence type="ECO:0000313" key="16">
    <source>
        <dbReference type="EMBL" id="ADC34695.1"/>
    </source>
</evidence>
<dbReference type="EMBL" id="GU078656">
    <property type="protein sequence ID" value="ADC34695.1"/>
    <property type="molecule type" value="mRNA"/>
</dbReference>
<keyword evidence="8 13" id="KW-0560">Oxidoreductase</keyword>
<accession>D3JCC4</accession>
<evidence type="ECO:0000256" key="7">
    <source>
        <dbReference type="ARBA" id="ARBA00022723"/>
    </source>
</evidence>
<evidence type="ECO:0000256" key="10">
    <source>
        <dbReference type="ARBA" id="ARBA00023211"/>
    </source>
</evidence>
<dbReference type="InterPro" id="IPR001189">
    <property type="entry name" value="Mn/Fe_SOD"/>
</dbReference>
<dbReference type="EC" id="1.15.1.1" evidence="6 13"/>
<keyword evidence="7 12" id="KW-0479">Metal-binding</keyword>
<dbReference type="PROSITE" id="PS00088">
    <property type="entry name" value="SOD_MN"/>
    <property type="match status" value="1"/>
</dbReference>
<name>D3JCC4_TEGGR</name>
<evidence type="ECO:0000256" key="3">
    <source>
        <dbReference type="ARBA" id="ARBA00004173"/>
    </source>
</evidence>
<dbReference type="PANTHER" id="PTHR11404:SF6">
    <property type="entry name" value="SUPEROXIDE DISMUTASE [MN], MITOCHONDRIAL"/>
    <property type="match status" value="1"/>
</dbReference>
<dbReference type="GO" id="GO:0004784">
    <property type="term" value="F:superoxide dismutase activity"/>
    <property type="evidence" value="ECO:0007669"/>
    <property type="project" value="UniProtKB-EC"/>
</dbReference>
<comment type="function">
    <text evidence="2">Destroys superoxide anion radicals which are normally produced within the cells and which are toxic to biological systems.</text>
</comment>
<protein>
    <recommendedName>
        <fullName evidence="6 13">Superoxide dismutase</fullName>
        <ecNumber evidence="6 13">1.15.1.1</ecNumber>
    </recommendedName>
</protein>
<evidence type="ECO:0000256" key="6">
    <source>
        <dbReference type="ARBA" id="ARBA00012682"/>
    </source>
</evidence>
<dbReference type="Gene3D" id="3.55.40.20">
    <property type="entry name" value="Iron/manganese superoxide dismutase, C-terminal domain"/>
    <property type="match status" value="1"/>
</dbReference>
<comment type="subunit">
    <text evidence="5">Homotetramer.</text>
</comment>
<keyword evidence="10" id="KW-0464">Manganese</keyword>
<organism evidence="16">
    <name type="scientific">Tegillarca granosa</name>
    <name type="common">Malaysian cockle</name>
    <name type="synonym">Anadara granosa</name>
    <dbReference type="NCBI Taxonomy" id="220873"/>
    <lineage>
        <taxon>Eukaryota</taxon>
        <taxon>Metazoa</taxon>
        <taxon>Spiralia</taxon>
        <taxon>Lophotrochozoa</taxon>
        <taxon>Mollusca</taxon>
        <taxon>Bivalvia</taxon>
        <taxon>Autobranchia</taxon>
        <taxon>Pteriomorphia</taxon>
        <taxon>Arcoida</taxon>
        <taxon>Arcoidea</taxon>
        <taxon>Arcidae</taxon>
        <taxon>Tegillarca</taxon>
    </lineage>
</organism>
<evidence type="ECO:0000256" key="1">
    <source>
        <dbReference type="ARBA" id="ARBA00001936"/>
    </source>
</evidence>
<proteinExistence type="evidence at transcript level"/>